<feature type="compositionally biased region" description="Polar residues" evidence="1">
    <location>
        <begin position="1"/>
        <end position="12"/>
    </location>
</feature>
<evidence type="ECO:0000313" key="2">
    <source>
        <dbReference type="EMBL" id="MBQ0854614.1"/>
    </source>
</evidence>
<dbReference type="PIRSF" id="PIRSF029958">
    <property type="entry name" value="Necrosis-inducing_protein"/>
    <property type="match status" value="1"/>
</dbReference>
<feature type="compositionally biased region" description="Low complexity" evidence="1">
    <location>
        <begin position="23"/>
        <end position="33"/>
    </location>
</feature>
<dbReference type="AlphaFoldDB" id="A0A940XZH0"/>
<dbReference type="InterPro" id="IPR008701">
    <property type="entry name" value="NPP1"/>
</dbReference>
<dbReference type="Proteomes" id="UP000677413">
    <property type="component" value="Unassembled WGS sequence"/>
</dbReference>
<sequence length="278" mass="29622">MLLTACGSTPQEAASKPRKTEKSTASSAAPSKSSKSDIGKLAGESGPPQHIAQSAGGYEQSFSPAYDYDGNGCYATPAIGSDGTLAPGLGLGGAVNGHCHDLSDLQNSQTYARSKVDNGWVAVIYASYFEKDQSSEGVGEIAGGTNGHRNDWEHVISWINQSTNQVEYVSVSQHGDYKTYPRSEVQFEGGHPKVVYHKDGGFTHAFRIANTNDEPPENHLGAWVFPPLVDWNGWPSTELRDKLMTADFGHANLDIRDGSFAGALAKAKPAEVPLNPVA</sequence>
<dbReference type="Pfam" id="PF05630">
    <property type="entry name" value="NPP1"/>
    <property type="match status" value="1"/>
</dbReference>
<evidence type="ECO:0000256" key="1">
    <source>
        <dbReference type="SAM" id="MobiDB-lite"/>
    </source>
</evidence>
<feature type="region of interest" description="Disordered" evidence="1">
    <location>
        <begin position="1"/>
        <end position="56"/>
    </location>
</feature>
<organism evidence="2 3">
    <name type="scientific">Streptomyces liliiviolaceus</name>
    <dbReference type="NCBI Taxonomy" id="2823109"/>
    <lineage>
        <taxon>Bacteria</taxon>
        <taxon>Bacillati</taxon>
        <taxon>Actinomycetota</taxon>
        <taxon>Actinomycetes</taxon>
        <taxon>Kitasatosporales</taxon>
        <taxon>Streptomycetaceae</taxon>
        <taxon>Streptomyces</taxon>
    </lineage>
</organism>
<accession>A0A940XZH0</accession>
<keyword evidence="3" id="KW-1185">Reference proteome</keyword>
<evidence type="ECO:0000313" key="3">
    <source>
        <dbReference type="Proteomes" id="UP000677413"/>
    </source>
</evidence>
<dbReference type="EMBL" id="JAGPYQ010000002">
    <property type="protein sequence ID" value="MBQ0854614.1"/>
    <property type="molecule type" value="Genomic_DNA"/>
</dbReference>
<dbReference type="PANTHER" id="PTHR33657">
    <property type="entry name" value="DOMAIN PROTEIN, PUTATIVE (AFU_ORTHOLOGUE AFUA_5G00600)-RELATED"/>
    <property type="match status" value="1"/>
</dbReference>
<dbReference type="PANTHER" id="PTHR33657:SF6">
    <property type="entry name" value="SECRETED PROTEIN"/>
    <property type="match status" value="1"/>
</dbReference>
<name>A0A940XZH0_9ACTN</name>
<gene>
    <name evidence="2" type="ORF">J8N05_41365</name>
</gene>
<protein>
    <submittedName>
        <fullName evidence="2">NPP1 family protein</fullName>
    </submittedName>
</protein>
<reference evidence="2 3" key="1">
    <citation type="submission" date="2021-04" db="EMBL/GenBank/DDBJ databases">
        <authorList>
            <person name="Tang X."/>
            <person name="Zhou X."/>
            <person name="Chen X."/>
            <person name="Cernava T."/>
            <person name="Zhang C."/>
        </authorList>
    </citation>
    <scope>NUCLEOTIDE SEQUENCE [LARGE SCALE GENOMIC DNA]</scope>
    <source>
        <strain evidence="2 3">BH-SS-21</strain>
    </source>
</reference>
<proteinExistence type="predicted"/>
<comment type="caution">
    <text evidence="2">The sequence shown here is derived from an EMBL/GenBank/DDBJ whole genome shotgun (WGS) entry which is preliminary data.</text>
</comment>